<dbReference type="Proteomes" id="UP000886883">
    <property type="component" value="Unassembled WGS sequence"/>
</dbReference>
<dbReference type="InterPro" id="IPR002252">
    <property type="entry name" value="Glyco_hydro_36"/>
</dbReference>
<dbReference type="InterPro" id="IPR017853">
    <property type="entry name" value="GH"/>
</dbReference>
<dbReference type="GO" id="GO:0004557">
    <property type="term" value="F:alpha-galactosidase activity"/>
    <property type="evidence" value="ECO:0007669"/>
    <property type="project" value="InterPro"/>
</dbReference>
<keyword evidence="1" id="KW-0378">Hydrolase</keyword>
<gene>
    <name evidence="3" type="ORF">H9763_00090</name>
</gene>
<sequence>MSQRLHVEESGVFLEFEVTDKGETLLLHCQRTPFSEASVEEGQKEWYRLVEIQAAGEDQDDHHGAKYTGTLPGRRLVFQGLEEERNERGRRVTVSQKDEVTGLLVRSVLQFVGATGVFESWTEAENRGVEAVGLTYVSSFCLNGLTKDSGLPWDRAARLYVPSNSWYGEFQWNCHTLPQLGMKKAFDYSTKRVSFSSTGTWTSKEFLPMGYVEDAKAGQGWYFSIVHNGSWHWEVGDSRNQIYLQLSGPAEAENHWFRSLKPGEIFTTVPAAVAPAANFEEAVERMTAYRRAVRRRNEDDEKLPVIFNDFMNCLGGDPTAEKEYPLIDAAAAIGCEYYTIDAGWYANGSWWSRVGEWEPAEKRWPGGIGRVLSYIRQKGMVPGLWLELEVMGIHCPIAQELPDDWFFMRHGKRVIDHGRYQLDYRNPQVREFADGVIRRLVEEYGAGYIKMDYNIDAGTGTETGADSAGDGLLSHNRAYLEWLDHVFETWPDLIIENCGSGGMRITDALLSRHSIQSSSDQTDYLAYAAIAAAAPAAVTPEQNAVWSYPLRDADAEQTAFNMVNAMLMRIHQSGHLARLSEENISLIREGIAYYKEIRRLIKASVPFWPLGMPAFGQGRFALGMMNGECAHLALWRTEDPGEAVTVPLKGFEERFGRRIRYVETVYPKELPCAWEWDERSRNLTVRQPEKSARLFRIVCEPQR</sequence>
<dbReference type="PANTHER" id="PTHR43053">
    <property type="entry name" value="GLYCOSIDASE FAMILY 31"/>
    <property type="match status" value="1"/>
</dbReference>
<organism evidence="3 4">
    <name type="scientific">Candidatus Eisenbergiella merdigallinarum</name>
    <dbReference type="NCBI Taxonomy" id="2838552"/>
    <lineage>
        <taxon>Bacteria</taxon>
        <taxon>Bacillati</taxon>
        <taxon>Bacillota</taxon>
        <taxon>Clostridia</taxon>
        <taxon>Lachnospirales</taxon>
        <taxon>Lachnospiraceae</taxon>
        <taxon>Eisenbergiella</taxon>
    </lineage>
</organism>
<proteinExistence type="predicted"/>
<dbReference type="Gene3D" id="3.20.20.70">
    <property type="entry name" value="Aldolase class I"/>
    <property type="match status" value="1"/>
</dbReference>
<name>A0A9D2MN82_9FIRM</name>
<dbReference type="GO" id="GO:0016052">
    <property type="term" value="P:carbohydrate catabolic process"/>
    <property type="evidence" value="ECO:0007669"/>
    <property type="project" value="InterPro"/>
</dbReference>
<evidence type="ECO:0000313" key="3">
    <source>
        <dbReference type="EMBL" id="HJB89852.1"/>
    </source>
</evidence>
<dbReference type="InterPro" id="IPR050985">
    <property type="entry name" value="Alpha-glycosidase_related"/>
</dbReference>
<dbReference type="SUPFAM" id="SSF51445">
    <property type="entry name" value="(Trans)glycosidases"/>
    <property type="match status" value="1"/>
</dbReference>
<dbReference type="Pfam" id="PF02065">
    <property type="entry name" value="Melibiase"/>
    <property type="match status" value="1"/>
</dbReference>
<dbReference type="InterPro" id="IPR013785">
    <property type="entry name" value="Aldolase_TIM"/>
</dbReference>
<dbReference type="InterPro" id="IPR038417">
    <property type="entry name" value="Alpga-gal_N_sf"/>
</dbReference>
<dbReference type="PRINTS" id="PR00743">
    <property type="entry name" value="GLHYDRLASE36"/>
</dbReference>
<dbReference type="CDD" id="cd14791">
    <property type="entry name" value="GH36"/>
    <property type="match status" value="1"/>
</dbReference>
<accession>A0A9D2MN82</accession>
<comment type="caution">
    <text evidence="3">The sequence shown here is derived from an EMBL/GenBank/DDBJ whole genome shotgun (WGS) entry which is preliminary data.</text>
</comment>
<reference evidence="3" key="1">
    <citation type="journal article" date="2021" name="PeerJ">
        <title>Extensive microbial diversity within the chicken gut microbiome revealed by metagenomics and culture.</title>
        <authorList>
            <person name="Gilroy R."/>
            <person name="Ravi A."/>
            <person name="Getino M."/>
            <person name="Pursley I."/>
            <person name="Horton D.L."/>
            <person name="Alikhan N.F."/>
            <person name="Baker D."/>
            <person name="Gharbi K."/>
            <person name="Hall N."/>
            <person name="Watson M."/>
            <person name="Adriaenssens E.M."/>
            <person name="Foster-Nyarko E."/>
            <person name="Jarju S."/>
            <person name="Secka A."/>
            <person name="Antonio M."/>
            <person name="Oren A."/>
            <person name="Chaudhuri R.R."/>
            <person name="La Ragione R."/>
            <person name="Hildebrand F."/>
            <person name="Pallen M.J."/>
        </authorList>
    </citation>
    <scope>NUCLEOTIDE SEQUENCE</scope>
    <source>
        <strain evidence="3">USAMLcec3-2134</strain>
    </source>
</reference>
<dbReference type="EMBL" id="DWXE01000001">
    <property type="protein sequence ID" value="HJB89852.1"/>
    <property type="molecule type" value="Genomic_DNA"/>
</dbReference>
<keyword evidence="2" id="KW-0326">Glycosidase</keyword>
<evidence type="ECO:0000256" key="2">
    <source>
        <dbReference type="ARBA" id="ARBA00023295"/>
    </source>
</evidence>
<dbReference type="AlphaFoldDB" id="A0A9D2MN82"/>
<evidence type="ECO:0000256" key="1">
    <source>
        <dbReference type="ARBA" id="ARBA00022801"/>
    </source>
</evidence>
<dbReference type="Gene3D" id="2.70.98.60">
    <property type="entry name" value="alpha-galactosidase from lactobacil brevis"/>
    <property type="match status" value="1"/>
</dbReference>
<dbReference type="PANTHER" id="PTHR43053:SF3">
    <property type="entry name" value="ALPHA-GALACTOSIDASE C-RELATED"/>
    <property type="match status" value="1"/>
</dbReference>
<evidence type="ECO:0000313" key="4">
    <source>
        <dbReference type="Proteomes" id="UP000886883"/>
    </source>
</evidence>
<protein>
    <submittedName>
        <fullName evidence="3">Alpha-galactosidase</fullName>
    </submittedName>
</protein>
<reference evidence="3" key="2">
    <citation type="submission" date="2021-04" db="EMBL/GenBank/DDBJ databases">
        <authorList>
            <person name="Gilroy R."/>
        </authorList>
    </citation>
    <scope>NUCLEOTIDE SEQUENCE</scope>
    <source>
        <strain evidence="3">USAMLcec3-2134</strain>
    </source>
</reference>